<dbReference type="Proteomes" id="UP000273405">
    <property type="component" value="Unassembled WGS sequence"/>
</dbReference>
<dbReference type="EMBL" id="RAWG01000557">
    <property type="protein sequence ID" value="RKH27697.1"/>
    <property type="molecule type" value="Genomic_DNA"/>
</dbReference>
<name>A0A3A8M5W8_9BACT</name>
<proteinExistence type="predicted"/>
<reference evidence="2" key="1">
    <citation type="submission" date="2018-09" db="EMBL/GenBank/DDBJ databases">
        <authorList>
            <person name="Livingstone P.G."/>
            <person name="Whitworth D.E."/>
        </authorList>
    </citation>
    <scope>NUCLEOTIDE SEQUENCE [LARGE SCALE GENOMIC DNA]</scope>
    <source>
        <strain evidence="2">CA040B</strain>
    </source>
</reference>
<protein>
    <submittedName>
        <fullName evidence="1">Uncharacterized protein</fullName>
    </submittedName>
</protein>
<evidence type="ECO:0000313" key="2">
    <source>
        <dbReference type="Proteomes" id="UP000273405"/>
    </source>
</evidence>
<evidence type="ECO:0000313" key="1">
    <source>
        <dbReference type="EMBL" id="RKH27697.1"/>
    </source>
</evidence>
<organism evidence="1 2">
    <name type="scientific">Corallococcus sicarius</name>
    <dbReference type="NCBI Taxonomy" id="2316726"/>
    <lineage>
        <taxon>Bacteria</taxon>
        <taxon>Pseudomonadati</taxon>
        <taxon>Myxococcota</taxon>
        <taxon>Myxococcia</taxon>
        <taxon>Myxococcales</taxon>
        <taxon>Cystobacterineae</taxon>
        <taxon>Myxococcaceae</taxon>
        <taxon>Corallococcus</taxon>
    </lineage>
</organism>
<dbReference type="PROSITE" id="PS51257">
    <property type="entry name" value="PROKAR_LIPOPROTEIN"/>
    <property type="match status" value="1"/>
</dbReference>
<dbReference type="AlphaFoldDB" id="A0A3A8M5W8"/>
<accession>A0A3A8M5W8</accession>
<keyword evidence="2" id="KW-1185">Reference proteome</keyword>
<sequence length="135" mass="14527">MSMPRSRSFLFVLLALGGVGAGCYPTPNHMPVILKGPRPLGSPSTPGGLKFEEGTVLQLQLEVKDQENDEVFFKWSQVPAEPAGAFSSTSVATPTWTVPSPPENPDTPIYLYVEVEDRNGGVLIGQSPALFVIKK</sequence>
<gene>
    <name evidence="1" type="ORF">D7X12_40605</name>
</gene>
<comment type="caution">
    <text evidence="1">The sequence shown here is derived from an EMBL/GenBank/DDBJ whole genome shotgun (WGS) entry which is preliminary data.</text>
</comment>